<keyword evidence="15" id="KW-0443">Lipid metabolism</keyword>
<evidence type="ECO:0000256" key="47">
    <source>
        <dbReference type="SAM" id="Phobius"/>
    </source>
</evidence>
<evidence type="ECO:0000256" key="12">
    <source>
        <dbReference type="ARBA" id="ARBA00022824"/>
    </source>
</evidence>
<evidence type="ECO:0000256" key="40">
    <source>
        <dbReference type="ARBA" id="ARBA00047910"/>
    </source>
</evidence>
<dbReference type="PROSITE" id="PS00379">
    <property type="entry name" value="CDP_ALCOHOL_P_TRANSF"/>
    <property type="match status" value="1"/>
</dbReference>
<evidence type="ECO:0000256" key="7">
    <source>
        <dbReference type="ARBA" id="ARBA00011738"/>
    </source>
</evidence>
<evidence type="ECO:0000313" key="49">
    <source>
        <dbReference type="EMBL" id="KAL1251918.1"/>
    </source>
</evidence>
<comment type="pathway">
    <text evidence="33">Phospholipid metabolism; phosphatidylethanolamine biosynthesis; phosphatidylethanolamine from ethanolamine: step 3/3.</text>
</comment>
<keyword evidence="13" id="KW-0460">Magnesium</keyword>
<keyword evidence="9 45" id="KW-0808">Transferase</keyword>
<comment type="cofactor">
    <cofactor evidence="1">
        <name>Mn(2+)</name>
        <dbReference type="ChEBI" id="CHEBI:29035"/>
    </cofactor>
</comment>
<dbReference type="Pfam" id="PF10277">
    <property type="entry name" value="Frag1"/>
    <property type="match status" value="1"/>
</dbReference>
<comment type="catalytic activity">
    <reaction evidence="26">
        <text>1,2-didecanoyl-sn-glycerol + CDP-choline = 1,2-didecanoyl-sn-glycero-3-phosphocholine + CMP + H(+)</text>
        <dbReference type="Rhea" id="RHEA:54236"/>
        <dbReference type="ChEBI" id="CHEBI:15378"/>
        <dbReference type="ChEBI" id="CHEBI:18155"/>
        <dbReference type="ChEBI" id="CHEBI:58779"/>
        <dbReference type="ChEBI" id="CHEBI:60377"/>
        <dbReference type="ChEBI" id="CHEBI:78226"/>
    </reaction>
    <physiologicalReaction direction="left-to-right" evidence="26">
        <dbReference type="Rhea" id="RHEA:54237"/>
    </physiologicalReaction>
</comment>
<comment type="catalytic activity">
    <reaction evidence="29">
        <text>1-O-hexadecyl-2-(5Z,8Z,11Z,14Z-eicosatetraenoyl)-sn-glycerol + CDP-choline = 1-O-hexadecyl-2-(5Z,8Z,11Z,14Z)-eicosatetraenoyl-sn-glycero-3-phosphocholine + CMP + H(+)</text>
        <dbReference type="Rhea" id="RHEA:54352"/>
        <dbReference type="ChEBI" id="CHEBI:15378"/>
        <dbReference type="ChEBI" id="CHEBI:55430"/>
        <dbReference type="ChEBI" id="CHEBI:58779"/>
        <dbReference type="ChEBI" id="CHEBI:60377"/>
        <dbReference type="ChEBI" id="CHEBI:77184"/>
    </reaction>
    <physiologicalReaction direction="left-to-right" evidence="29">
        <dbReference type="Rhea" id="RHEA:54353"/>
    </physiologicalReaction>
</comment>
<comment type="catalytic activity">
    <reaction evidence="43">
        <text>a 1-O-(1Z-alkenyl)-2-acyl-sn-glycerol + CDP-choline = a 1-O-(1Z-alkenyl)-2-acyl-sn-glycero-3-phosphocholine + CMP + H(+)</text>
        <dbReference type="Rhea" id="RHEA:36227"/>
        <dbReference type="ChEBI" id="CHEBI:15378"/>
        <dbReference type="ChEBI" id="CHEBI:58779"/>
        <dbReference type="ChEBI" id="CHEBI:60377"/>
        <dbReference type="ChEBI" id="CHEBI:77286"/>
        <dbReference type="ChEBI" id="CHEBI:77296"/>
        <dbReference type="EC" id="2.7.8.22"/>
    </reaction>
    <physiologicalReaction direction="left-to-right" evidence="43">
        <dbReference type="Rhea" id="RHEA:36228"/>
    </physiologicalReaction>
</comment>
<comment type="catalytic activity">
    <reaction evidence="41">
        <text>CDP-ethanolamine + a 1,2-diacyl-sn-glycerol = a 1,2-diacyl-sn-glycero-3-phosphoethanolamine + CMP + H(+)</text>
        <dbReference type="Rhea" id="RHEA:32943"/>
        <dbReference type="ChEBI" id="CHEBI:15378"/>
        <dbReference type="ChEBI" id="CHEBI:17815"/>
        <dbReference type="ChEBI" id="CHEBI:57876"/>
        <dbReference type="ChEBI" id="CHEBI:60377"/>
        <dbReference type="ChEBI" id="CHEBI:64612"/>
        <dbReference type="EC" id="2.7.8.1"/>
    </reaction>
    <physiologicalReaction direction="left-to-right" evidence="41">
        <dbReference type="Rhea" id="RHEA:32944"/>
    </physiologicalReaction>
</comment>
<evidence type="ECO:0000256" key="10">
    <source>
        <dbReference type="ARBA" id="ARBA00022692"/>
    </source>
</evidence>
<sequence>MSGLAGPHGRRGGGSVVRERKRGVDSSCWFAPGALRRLFELPAPVLSRHQLKRLEEHRYSSSGRSLLEPVMQRYWEWLVHRMPPWIAPNLITIVGLATNIFTTLVLVYYCPTATEQAPLWAYLLCAVGLFIYQSLDAIDGKQARRTNSSSPLGELFDHGCDSLSTVFVVLGTSIAVQLGTHPDWMFFCCFAGMFMFYCAHWQTYVSGTLRFGIIDVTEVQIFIILMYLLAAVGGSAFWQSPIPVINIQMKIIPALCTFIGVVFSCTNYFRVIFTGGVGKNGSTIAGTSVLSPVLHIGSVIVLAMMIYKKSAVQLFQKHPCLYILAFGFVSAKITNKLVVAHMTKSEMHLHDVAFLGPGLLFLDQYFNSFIDEYLVLWISLILSLFDLVRYCVSVCNEIASHLHICVFKIKSQSTAAALESSCLTLCLLGESHKAMFHTEVKRKRVTSDGMWWFQEGLCVLPVALVIWTAATFIFAYITAIVLRHVDPLLPYISDTGTVAPERCVFGLMLNVSAFLGVATMYVRYKQLQALVDSDDTRLNRLNRIGFALGCGSSLGMCVVANFQKTTLFSMHLVGAILTFGVGALYILVQTALSYLMQPHIHSKRVFWTRLSVCVWTFASIVSMFVSSVIMYSTLSGTEVNKKLHWVPGEPGYTPHIVSTISEWSLALSFISFFFTYIRDFKKINLRAEAELQSNHLYNSHHSRPASSRGPSEASPLLAGSI</sequence>
<evidence type="ECO:0000256" key="20">
    <source>
        <dbReference type="ARBA" id="ARBA00023242"/>
    </source>
</evidence>
<comment type="subunit">
    <text evidence="7">Homodimer.</text>
</comment>
<evidence type="ECO:0000256" key="9">
    <source>
        <dbReference type="ARBA" id="ARBA00022679"/>
    </source>
</evidence>
<evidence type="ECO:0000256" key="24">
    <source>
        <dbReference type="ARBA" id="ARBA00036059"/>
    </source>
</evidence>
<dbReference type="InterPro" id="IPR019402">
    <property type="entry name" value="CWH43_N"/>
</dbReference>
<evidence type="ECO:0000256" key="28">
    <source>
        <dbReference type="ARBA" id="ARBA00036651"/>
    </source>
</evidence>
<evidence type="ECO:0000256" key="41">
    <source>
        <dbReference type="ARBA" id="ARBA00048120"/>
    </source>
</evidence>
<feature type="transmembrane region" description="Helical" evidence="47">
    <location>
        <begin position="374"/>
        <end position="392"/>
    </location>
</feature>
<keyword evidence="19" id="KW-0464">Manganese</keyword>
<feature type="transmembrane region" description="Helical" evidence="47">
    <location>
        <begin position="504"/>
        <end position="524"/>
    </location>
</feature>
<dbReference type="EC" id="2.7.8.22" evidence="36"/>
<evidence type="ECO:0000256" key="2">
    <source>
        <dbReference type="ARBA" id="ARBA00001946"/>
    </source>
</evidence>
<keyword evidence="16 47" id="KW-0472">Membrane</keyword>
<evidence type="ECO:0000256" key="25">
    <source>
        <dbReference type="ARBA" id="ARBA00036100"/>
    </source>
</evidence>
<dbReference type="PANTHER" id="PTHR10414:SF27">
    <property type="entry name" value="CHOLINE_ETHANOLAMINEPHOSPHOTRANSFERASE 1"/>
    <property type="match status" value="1"/>
</dbReference>
<evidence type="ECO:0000313" key="50">
    <source>
        <dbReference type="Proteomes" id="UP001558613"/>
    </source>
</evidence>
<evidence type="ECO:0000256" key="27">
    <source>
        <dbReference type="ARBA" id="ARBA00036341"/>
    </source>
</evidence>
<evidence type="ECO:0000256" key="35">
    <source>
        <dbReference type="ARBA" id="ARBA00038987"/>
    </source>
</evidence>
<comment type="catalytic activity">
    <reaction evidence="22">
        <text>1,2-di-(9Z-hexadecenoyl)-sn-glycerol + CDP-choline = 1,2-di-(9Z-hexadecenoyl)-sn-glycero-3-phosphocholine + CMP + H(+)</text>
        <dbReference type="Rhea" id="RHEA:54336"/>
        <dbReference type="ChEBI" id="CHEBI:15378"/>
        <dbReference type="ChEBI" id="CHEBI:58779"/>
        <dbReference type="ChEBI" id="CHEBI:60377"/>
        <dbReference type="ChEBI" id="CHEBI:83717"/>
        <dbReference type="ChEBI" id="CHEBI:84417"/>
    </reaction>
    <physiologicalReaction direction="left-to-right" evidence="22">
        <dbReference type="Rhea" id="RHEA:54337"/>
    </physiologicalReaction>
</comment>
<protein>
    <recommendedName>
        <fullName evidence="37">Choline/ethanolaminephosphotransferase 1</fullName>
        <ecNumber evidence="34">2.7.8.1</ecNumber>
        <ecNumber evidence="35">2.7.8.2</ecNumber>
        <ecNumber evidence="36">2.7.8.22</ecNumber>
    </recommendedName>
    <alternativeName>
        <fullName evidence="38">1-alkenyl-2-acylglycerol choline phosphotransferase</fullName>
    </alternativeName>
</protein>
<feature type="transmembrane region" description="Helical" evidence="47">
    <location>
        <begin position="652"/>
        <end position="677"/>
    </location>
</feature>
<evidence type="ECO:0000256" key="15">
    <source>
        <dbReference type="ARBA" id="ARBA00023098"/>
    </source>
</evidence>
<feature type="transmembrane region" description="Helical" evidence="47">
    <location>
        <begin position="568"/>
        <end position="588"/>
    </location>
</feature>
<evidence type="ECO:0000256" key="6">
    <source>
        <dbReference type="ARBA" id="ARBA00010441"/>
    </source>
</evidence>
<feature type="transmembrane region" description="Helical" evidence="47">
    <location>
        <begin position="219"/>
        <end position="239"/>
    </location>
</feature>
<comment type="similarity">
    <text evidence="6 45">Belongs to the CDP-alcohol phosphatidyltransferase class-I family.</text>
</comment>
<keyword evidence="17" id="KW-0325">Glycoprotein</keyword>
<evidence type="ECO:0000256" key="26">
    <source>
        <dbReference type="ARBA" id="ARBA00036329"/>
    </source>
</evidence>
<evidence type="ECO:0000256" key="42">
    <source>
        <dbReference type="ARBA" id="ARBA00048186"/>
    </source>
</evidence>
<dbReference type="PANTHER" id="PTHR10414">
    <property type="entry name" value="ETHANOLAMINEPHOSPHOTRANSFERASE"/>
    <property type="match status" value="1"/>
</dbReference>
<feature type="transmembrane region" description="Helical" evidence="47">
    <location>
        <begin position="251"/>
        <end position="269"/>
    </location>
</feature>
<evidence type="ECO:0000256" key="32">
    <source>
        <dbReference type="ARBA" id="ARBA00037890"/>
    </source>
</evidence>
<evidence type="ECO:0000256" key="3">
    <source>
        <dbReference type="ARBA" id="ARBA00004232"/>
    </source>
</evidence>
<keyword evidence="21" id="KW-1208">Phospholipid metabolism</keyword>
<evidence type="ECO:0000256" key="21">
    <source>
        <dbReference type="ARBA" id="ARBA00023264"/>
    </source>
</evidence>
<evidence type="ECO:0000256" key="23">
    <source>
        <dbReference type="ARBA" id="ARBA00035972"/>
    </source>
</evidence>
<evidence type="ECO:0000259" key="48">
    <source>
        <dbReference type="Pfam" id="PF10277"/>
    </source>
</evidence>
<feature type="transmembrane region" description="Helical" evidence="47">
    <location>
        <begin position="117"/>
        <end position="135"/>
    </location>
</feature>
<comment type="function">
    <text evidence="31">Catalyzes both phosphatidylcholine and phosphatidylethanolamine biosynthesis from CDP-choline and CDP-ethanolamine, respectively. Involved in protein-dependent process of phospholipid transport to distribute phosphatidyl choline to the lumenal surface. Has a higher cholinephosphotransferase activity than ethanolaminephosphotransferase activity.</text>
</comment>
<comment type="catalytic activity">
    <reaction evidence="39">
        <text>1-O-alkyl-2-acyl-sn-glycerol + CDP-choline = a 1-O-alkyl-2-acyl-sn-glycero-3-phosphocholine + CMP + H(+)</text>
        <dbReference type="Rhea" id="RHEA:36179"/>
        <dbReference type="ChEBI" id="CHEBI:15378"/>
        <dbReference type="ChEBI" id="CHEBI:36702"/>
        <dbReference type="ChEBI" id="CHEBI:52595"/>
        <dbReference type="ChEBI" id="CHEBI:58779"/>
        <dbReference type="ChEBI" id="CHEBI:60377"/>
        <dbReference type="EC" id="2.7.8.2"/>
    </reaction>
    <physiologicalReaction direction="left-to-right" evidence="39">
        <dbReference type="Rhea" id="RHEA:36180"/>
    </physiologicalReaction>
</comment>
<evidence type="ECO:0000256" key="44">
    <source>
        <dbReference type="ARBA" id="ARBA00048570"/>
    </source>
</evidence>
<evidence type="ECO:0000256" key="46">
    <source>
        <dbReference type="SAM" id="MobiDB-lite"/>
    </source>
</evidence>
<comment type="pathway">
    <text evidence="5">Lipid metabolism.</text>
</comment>
<evidence type="ECO:0000256" key="13">
    <source>
        <dbReference type="ARBA" id="ARBA00022842"/>
    </source>
</evidence>
<comment type="catalytic activity">
    <reaction evidence="23">
        <text>1-hexadecanoyl-2-(9Z-octadecenoyl)-sn-glycerol + CDP-ethanolamine = 1-hexadecanoyl-2-(9Z-octadecenoyl)-sn-glycero-3-phosphoethanolamine + CMP + H(+)</text>
        <dbReference type="Rhea" id="RHEA:54252"/>
        <dbReference type="ChEBI" id="CHEBI:15378"/>
        <dbReference type="ChEBI" id="CHEBI:57876"/>
        <dbReference type="ChEBI" id="CHEBI:60377"/>
        <dbReference type="ChEBI" id="CHEBI:73007"/>
        <dbReference type="ChEBI" id="CHEBI:75466"/>
    </reaction>
    <physiologicalReaction direction="left-to-right" evidence="23">
        <dbReference type="Rhea" id="RHEA:54253"/>
    </physiologicalReaction>
</comment>
<evidence type="ECO:0000256" key="29">
    <source>
        <dbReference type="ARBA" id="ARBA00036748"/>
    </source>
</evidence>
<feature type="transmembrane region" description="Helical" evidence="47">
    <location>
        <begin position="319"/>
        <end position="339"/>
    </location>
</feature>
<organism evidence="49 50">
    <name type="scientific">Cirrhinus molitorella</name>
    <name type="common">mud carp</name>
    <dbReference type="NCBI Taxonomy" id="172907"/>
    <lineage>
        <taxon>Eukaryota</taxon>
        <taxon>Metazoa</taxon>
        <taxon>Chordata</taxon>
        <taxon>Craniata</taxon>
        <taxon>Vertebrata</taxon>
        <taxon>Euteleostomi</taxon>
        <taxon>Actinopterygii</taxon>
        <taxon>Neopterygii</taxon>
        <taxon>Teleostei</taxon>
        <taxon>Ostariophysi</taxon>
        <taxon>Cypriniformes</taxon>
        <taxon>Cyprinidae</taxon>
        <taxon>Labeoninae</taxon>
        <taxon>Labeonini</taxon>
        <taxon>Cirrhinus</taxon>
    </lineage>
</organism>
<evidence type="ECO:0000256" key="16">
    <source>
        <dbReference type="ARBA" id="ARBA00023136"/>
    </source>
</evidence>
<evidence type="ECO:0000256" key="43">
    <source>
        <dbReference type="ARBA" id="ARBA00048188"/>
    </source>
</evidence>
<evidence type="ECO:0000256" key="34">
    <source>
        <dbReference type="ARBA" id="ARBA00038986"/>
    </source>
</evidence>
<comment type="catalytic activity">
    <reaction evidence="27">
        <text>1,2-di-(9Z-hexadecenoyl)-sn-glycerol + CDP-ethanolamine = 1,2-di-(9Z-hexadecenoyl)-sn-glycero-3-phosphoethanolamine + CMP + H(+)</text>
        <dbReference type="Rhea" id="RHEA:54340"/>
        <dbReference type="ChEBI" id="CHEBI:15378"/>
        <dbReference type="ChEBI" id="CHEBI:57876"/>
        <dbReference type="ChEBI" id="CHEBI:60377"/>
        <dbReference type="ChEBI" id="CHEBI:84417"/>
        <dbReference type="ChEBI" id="CHEBI:138145"/>
    </reaction>
    <physiologicalReaction direction="left-to-right" evidence="27">
        <dbReference type="Rhea" id="RHEA:54341"/>
    </physiologicalReaction>
</comment>
<dbReference type="Pfam" id="PF01066">
    <property type="entry name" value="CDP-OH_P_transf"/>
    <property type="match status" value="1"/>
</dbReference>
<dbReference type="Gene3D" id="1.20.120.1760">
    <property type="match status" value="1"/>
</dbReference>
<evidence type="ECO:0000256" key="30">
    <source>
        <dbReference type="ARBA" id="ARBA00036890"/>
    </source>
</evidence>
<feature type="transmembrane region" description="Helical" evidence="47">
    <location>
        <begin position="544"/>
        <end position="562"/>
    </location>
</feature>
<evidence type="ECO:0000256" key="4">
    <source>
        <dbReference type="ARBA" id="ARBA00004477"/>
    </source>
</evidence>
<comment type="caution">
    <text evidence="49">The sequence shown here is derived from an EMBL/GenBank/DDBJ whole genome shotgun (WGS) entry which is preliminary data.</text>
</comment>
<reference evidence="49 50" key="1">
    <citation type="submission" date="2023-09" db="EMBL/GenBank/DDBJ databases">
        <authorList>
            <person name="Wang M."/>
        </authorList>
    </citation>
    <scope>NUCLEOTIDE SEQUENCE [LARGE SCALE GENOMIC DNA]</scope>
    <source>
        <strain evidence="49">GT-2023</strain>
        <tissue evidence="49">Liver</tissue>
    </source>
</reference>
<evidence type="ECO:0000256" key="5">
    <source>
        <dbReference type="ARBA" id="ARBA00005189"/>
    </source>
</evidence>
<keyword evidence="14 47" id="KW-1133">Transmembrane helix</keyword>
<evidence type="ECO:0000256" key="31">
    <source>
        <dbReference type="ARBA" id="ARBA00037663"/>
    </source>
</evidence>
<accession>A0ABR3LGE5</accession>
<evidence type="ECO:0000256" key="38">
    <source>
        <dbReference type="ARBA" id="ARBA00042366"/>
    </source>
</evidence>
<feature type="transmembrane region" description="Helical" evidence="47">
    <location>
        <begin position="184"/>
        <end position="204"/>
    </location>
</feature>
<evidence type="ECO:0000256" key="19">
    <source>
        <dbReference type="ARBA" id="ARBA00023211"/>
    </source>
</evidence>
<feature type="region of interest" description="Disordered" evidence="46">
    <location>
        <begin position="699"/>
        <end position="721"/>
    </location>
</feature>
<evidence type="ECO:0000256" key="17">
    <source>
        <dbReference type="ARBA" id="ARBA00023180"/>
    </source>
</evidence>
<evidence type="ECO:0000256" key="36">
    <source>
        <dbReference type="ARBA" id="ARBA00038994"/>
    </source>
</evidence>
<comment type="catalytic activity">
    <reaction evidence="25">
        <text>1-hexadecanoyl-2-(4Z,7Z,10Z,13Z,16Z,19Z-docosahexaenoyl)-sn-glycerol + CDP-choline = 1-hexadecanoyl-2-(4Z,7Z,10Z,13Z,16Z,19Z-docosahexaenoyl)-sn-glycero-3-phosphocholine + CMP + H(+)</text>
        <dbReference type="Rhea" id="RHEA:54332"/>
        <dbReference type="ChEBI" id="CHEBI:15378"/>
        <dbReference type="ChEBI" id="CHEBI:58779"/>
        <dbReference type="ChEBI" id="CHEBI:60377"/>
        <dbReference type="ChEBI" id="CHEBI:74963"/>
        <dbReference type="ChEBI" id="CHEBI:82949"/>
    </reaction>
    <physiologicalReaction direction="left-to-right" evidence="25">
        <dbReference type="Rhea" id="RHEA:54333"/>
    </physiologicalReaction>
</comment>
<keyword evidence="50" id="KW-1185">Reference proteome</keyword>
<feature type="transmembrane region" description="Helical" evidence="47">
    <location>
        <begin position="289"/>
        <end position="307"/>
    </location>
</feature>
<comment type="catalytic activity">
    <reaction evidence="30">
        <text>1-hexadecanoyl-2-(9Z-octadecenoyl)-sn-glycerol + CDP-choline = 1-hexadecanoyl-2-(9Z-octadecenoyl)-sn-glycero-3-phosphocholine + CMP + H(+)</text>
        <dbReference type="Rhea" id="RHEA:54244"/>
        <dbReference type="ChEBI" id="CHEBI:15378"/>
        <dbReference type="ChEBI" id="CHEBI:58779"/>
        <dbReference type="ChEBI" id="CHEBI:60377"/>
        <dbReference type="ChEBI" id="CHEBI:73001"/>
        <dbReference type="ChEBI" id="CHEBI:75466"/>
    </reaction>
    <physiologicalReaction direction="left-to-right" evidence="30">
        <dbReference type="Rhea" id="RHEA:54245"/>
    </physiologicalReaction>
</comment>
<dbReference type="InterPro" id="IPR000462">
    <property type="entry name" value="CDP-OH_P_trans"/>
</dbReference>
<evidence type="ECO:0000256" key="22">
    <source>
        <dbReference type="ARBA" id="ARBA00035878"/>
    </source>
</evidence>
<feature type="transmembrane region" description="Helical" evidence="47">
    <location>
        <begin position="609"/>
        <end position="632"/>
    </location>
</feature>
<comment type="cofactor">
    <cofactor evidence="2">
        <name>Mg(2+)</name>
        <dbReference type="ChEBI" id="CHEBI:18420"/>
    </cofactor>
</comment>
<comment type="catalytic activity">
    <reaction evidence="44">
        <text>CDP-choline + a 1,2-diacyl-sn-glycerol = a 1,2-diacyl-sn-glycero-3-phosphocholine + CMP + H(+)</text>
        <dbReference type="Rhea" id="RHEA:32939"/>
        <dbReference type="ChEBI" id="CHEBI:15378"/>
        <dbReference type="ChEBI" id="CHEBI:17815"/>
        <dbReference type="ChEBI" id="CHEBI:57643"/>
        <dbReference type="ChEBI" id="CHEBI:58779"/>
        <dbReference type="ChEBI" id="CHEBI:60377"/>
        <dbReference type="EC" id="2.7.8.2"/>
    </reaction>
    <physiologicalReaction direction="left-to-right" evidence="44">
        <dbReference type="Rhea" id="RHEA:32940"/>
    </physiologicalReaction>
</comment>
<evidence type="ECO:0000256" key="37">
    <source>
        <dbReference type="ARBA" id="ARBA00039228"/>
    </source>
</evidence>
<proteinExistence type="inferred from homology"/>
<evidence type="ECO:0000256" key="33">
    <source>
        <dbReference type="ARBA" id="ARBA00037891"/>
    </source>
</evidence>
<feature type="domain" description="CWH43-like N-terminal" evidence="48">
    <location>
        <begin position="458"/>
        <end position="683"/>
    </location>
</feature>
<dbReference type="Proteomes" id="UP001558613">
    <property type="component" value="Unassembled WGS sequence"/>
</dbReference>
<dbReference type="InterPro" id="IPR048254">
    <property type="entry name" value="CDP_ALCOHOL_P_TRANSF_CS"/>
</dbReference>
<dbReference type="EC" id="2.7.8.2" evidence="35"/>
<keyword evidence="18" id="KW-0594">Phospholipid biosynthesis</keyword>
<comment type="subcellular location">
    <subcellularLocation>
        <location evidence="4">Endoplasmic reticulum membrane</location>
        <topology evidence="4">Multi-pass membrane protein</topology>
    </subcellularLocation>
    <subcellularLocation>
        <location evidence="3">Nucleus membrane</location>
        <topology evidence="3">Multi-pass membrane protein</topology>
    </subcellularLocation>
</comment>
<evidence type="ECO:0000256" key="8">
    <source>
        <dbReference type="ARBA" id="ARBA00022516"/>
    </source>
</evidence>
<gene>
    <name evidence="49" type="ORF">QQF64_019714</name>
</gene>
<feature type="transmembrane region" description="Helical" evidence="47">
    <location>
        <begin position="85"/>
        <end position="110"/>
    </location>
</feature>
<evidence type="ECO:0000256" key="39">
    <source>
        <dbReference type="ARBA" id="ARBA00047335"/>
    </source>
</evidence>
<keyword evidence="11" id="KW-0479">Metal-binding</keyword>
<name>A0ABR3LGE5_9TELE</name>
<dbReference type="InterPro" id="IPR014472">
    <property type="entry name" value="CHOPT"/>
</dbReference>
<evidence type="ECO:0000256" key="18">
    <source>
        <dbReference type="ARBA" id="ARBA00023209"/>
    </source>
</evidence>
<comment type="catalytic activity">
    <reaction evidence="28">
        <text>1,2-dioctanoyl-sn-glycerol + CDP-choline = 1,2-dioctanoyl-sn-glycero-3-phosphocholine + CMP + H(+)</text>
        <dbReference type="Rhea" id="RHEA:54232"/>
        <dbReference type="ChEBI" id="CHEBI:15378"/>
        <dbReference type="ChEBI" id="CHEBI:58779"/>
        <dbReference type="ChEBI" id="CHEBI:60377"/>
        <dbReference type="ChEBI" id="CHEBI:76979"/>
        <dbReference type="ChEBI" id="CHEBI:78228"/>
    </reaction>
    <physiologicalReaction direction="left-to-right" evidence="28">
        <dbReference type="Rhea" id="RHEA:54233"/>
    </physiologicalReaction>
</comment>
<dbReference type="EC" id="2.7.8.1" evidence="34"/>
<keyword evidence="20" id="KW-0539">Nucleus</keyword>
<comment type="catalytic activity">
    <reaction evidence="40">
        <text>CDP-ethanolamine + 1,2-di-(9Z-octadecenoyl)-sn-glycerol = 1,2-di-(9Z-octadecenoyl)-sn-glycero-3-phosphoethanolamine + CMP + H(+)</text>
        <dbReference type="Rhea" id="RHEA:54248"/>
        <dbReference type="ChEBI" id="CHEBI:15378"/>
        <dbReference type="ChEBI" id="CHEBI:52333"/>
        <dbReference type="ChEBI" id="CHEBI:57876"/>
        <dbReference type="ChEBI" id="CHEBI:60377"/>
        <dbReference type="ChEBI" id="CHEBI:74986"/>
    </reaction>
    <physiologicalReaction direction="left-to-right" evidence="40">
        <dbReference type="Rhea" id="RHEA:54249"/>
    </physiologicalReaction>
</comment>
<evidence type="ECO:0000256" key="1">
    <source>
        <dbReference type="ARBA" id="ARBA00001936"/>
    </source>
</evidence>
<comment type="pathway">
    <text evidence="32">Phospholipid metabolism; phosphatidylcholine biosynthesis; phosphatidylcholine from phosphocholine: step 2/2.</text>
</comment>
<comment type="catalytic activity">
    <reaction evidence="24">
        <text>1-O-hexadecyl-2-acetyl-sn-glycerol + CDP-choline = 1-O-hexadecyl-2-acetyl-sn-glycero-3-phosphocholine + CMP + H(+)</text>
        <dbReference type="Rhea" id="RHEA:54348"/>
        <dbReference type="ChEBI" id="CHEBI:15378"/>
        <dbReference type="ChEBI" id="CHEBI:44811"/>
        <dbReference type="ChEBI" id="CHEBI:58779"/>
        <dbReference type="ChEBI" id="CHEBI:60377"/>
        <dbReference type="ChEBI" id="CHEBI:75936"/>
    </reaction>
    <physiologicalReaction direction="left-to-right" evidence="24">
        <dbReference type="Rhea" id="RHEA:54349"/>
    </physiologicalReaction>
</comment>
<dbReference type="EMBL" id="JAYMGO010000022">
    <property type="protein sequence ID" value="KAL1251918.1"/>
    <property type="molecule type" value="Genomic_DNA"/>
</dbReference>
<evidence type="ECO:0000256" key="14">
    <source>
        <dbReference type="ARBA" id="ARBA00022989"/>
    </source>
</evidence>
<evidence type="ECO:0000256" key="45">
    <source>
        <dbReference type="RuleBase" id="RU003750"/>
    </source>
</evidence>
<keyword evidence="12" id="KW-0256">Endoplasmic reticulum</keyword>
<feature type="transmembrane region" description="Helical" evidence="47">
    <location>
        <begin position="451"/>
        <end position="484"/>
    </location>
</feature>
<keyword evidence="10 47" id="KW-0812">Transmembrane</keyword>
<comment type="catalytic activity">
    <reaction evidence="42">
        <text>CDP-choline + 1,2-di-(9Z-octadecenoyl)-sn-glycerol = 1,2-di-(9Z-octadecenoyl)-sn-glycero-3-phosphocholine + CMP + H(+)</text>
        <dbReference type="Rhea" id="RHEA:54240"/>
        <dbReference type="ChEBI" id="CHEBI:15378"/>
        <dbReference type="ChEBI" id="CHEBI:52333"/>
        <dbReference type="ChEBI" id="CHEBI:58779"/>
        <dbReference type="ChEBI" id="CHEBI:60377"/>
        <dbReference type="ChEBI" id="CHEBI:74669"/>
    </reaction>
    <physiologicalReaction direction="left-to-right" evidence="42">
        <dbReference type="Rhea" id="RHEA:54241"/>
    </physiologicalReaction>
</comment>
<evidence type="ECO:0000256" key="11">
    <source>
        <dbReference type="ARBA" id="ARBA00022723"/>
    </source>
</evidence>
<dbReference type="InterPro" id="IPR043130">
    <property type="entry name" value="CDP-OH_PTrfase_TM_dom"/>
</dbReference>
<keyword evidence="8" id="KW-0444">Lipid biosynthesis</keyword>